<reference evidence="8 9" key="1">
    <citation type="submission" date="2019-02" db="EMBL/GenBank/DDBJ databases">
        <title>Planctomycetal bacteria perform biofilm scaping via a novel small molecule.</title>
        <authorList>
            <person name="Jeske O."/>
            <person name="Boedeker C."/>
            <person name="Wiegand S."/>
            <person name="Breitling P."/>
            <person name="Kallscheuer N."/>
            <person name="Jogler M."/>
            <person name="Rohde M."/>
            <person name="Petersen J."/>
            <person name="Medema M.H."/>
            <person name="Surup F."/>
            <person name="Jogler C."/>
        </authorList>
    </citation>
    <scope>NUCLEOTIDE SEQUENCE [LARGE SCALE GENOMIC DNA]</scope>
    <source>
        <strain evidence="8 9">Mal15</strain>
    </source>
</reference>
<dbReference type="PANTHER" id="PTHR42920:SF5">
    <property type="entry name" value="EAMA DOMAIN-CONTAINING PROTEIN"/>
    <property type="match status" value="1"/>
</dbReference>
<dbReference type="SUPFAM" id="SSF103481">
    <property type="entry name" value="Multidrug resistance efflux transporter EmrE"/>
    <property type="match status" value="2"/>
</dbReference>
<organism evidence="8 9">
    <name type="scientific">Stieleria maiorica</name>
    <dbReference type="NCBI Taxonomy" id="2795974"/>
    <lineage>
        <taxon>Bacteria</taxon>
        <taxon>Pseudomonadati</taxon>
        <taxon>Planctomycetota</taxon>
        <taxon>Planctomycetia</taxon>
        <taxon>Pirellulales</taxon>
        <taxon>Pirellulaceae</taxon>
        <taxon>Stieleria</taxon>
    </lineage>
</organism>
<feature type="domain" description="EamA" evidence="7">
    <location>
        <begin position="213"/>
        <end position="349"/>
    </location>
</feature>
<accession>A0A5B9MKZ9</accession>
<evidence type="ECO:0000256" key="6">
    <source>
        <dbReference type="SAM" id="Phobius"/>
    </source>
</evidence>
<feature type="transmembrane region" description="Helical" evidence="6">
    <location>
        <begin position="64"/>
        <end position="87"/>
    </location>
</feature>
<evidence type="ECO:0000313" key="9">
    <source>
        <dbReference type="Proteomes" id="UP000321353"/>
    </source>
</evidence>
<feature type="transmembrane region" description="Helical" evidence="6">
    <location>
        <begin position="184"/>
        <end position="201"/>
    </location>
</feature>
<evidence type="ECO:0000256" key="1">
    <source>
        <dbReference type="ARBA" id="ARBA00004651"/>
    </source>
</evidence>
<dbReference type="InterPro" id="IPR051258">
    <property type="entry name" value="Diverse_Substrate_Transporter"/>
</dbReference>
<feature type="transmembrane region" description="Helical" evidence="6">
    <location>
        <begin position="159"/>
        <end position="177"/>
    </location>
</feature>
<evidence type="ECO:0000256" key="5">
    <source>
        <dbReference type="ARBA" id="ARBA00023136"/>
    </source>
</evidence>
<proteinExistence type="predicted"/>
<comment type="subcellular location">
    <subcellularLocation>
        <location evidence="1">Cell membrane</location>
        <topology evidence="1">Multi-pass membrane protein</topology>
    </subcellularLocation>
</comment>
<dbReference type="AlphaFoldDB" id="A0A5B9MKZ9"/>
<sequence length="351" mass="37970">MPRGLRASSTTVYPSVQARTFGAVGLSSQRDHHVRSCLLVSPCRATRPLNDSDDDPPSRFASGVLLAVLGTFLFALKSIFIKLAFAAGAEPTMLLVIRLAFALPVYVGVLWQVHRDPSTRPIGRSLMMRAIALGFLGYYLASYLDLSGLQYITAQLERLTLFVYPAIVAILAWLFLGESLHRRIILSIVLCYCGVAMMYGQERLVADRTQVTWGVVLVSGSAISYAIYILLAKPTMSMMGSRRFTSLAMIGSTAFIGLHFLATREVSQLISASPVVYAYGFVLAIVCTLIPSFMINEAIMRIGATRTAVIGSVGPVLTMLLAIGVLGEPSSPWHFVGMGIAIVGVGLVTRK</sequence>
<name>A0A5B9MKZ9_9BACT</name>
<feature type="transmembrane region" description="Helical" evidence="6">
    <location>
        <begin position="213"/>
        <end position="232"/>
    </location>
</feature>
<feature type="domain" description="EamA" evidence="7">
    <location>
        <begin position="62"/>
        <end position="199"/>
    </location>
</feature>
<evidence type="ECO:0000256" key="3">
    <source>
        <dbReference type="ARBA" id="ARBA00022692"/>
    </source>
</evidence>
<feature type="transmembrane region" description="Helical" evidence="6">
    <location>
        <begin position="332"/>
        <end position="349"/>
    </location>
</feature>
<feature type="transmembrane region" description="Helical" evidence="6">
    <location>
        <begin position="274"/>
        <end position="295"/>
    </location>
</feature>
<feature type="transmembrane region" description="Helical" evidence="6">
    <location>
        <begin position="93"/>
        <end position="114"/>
    </location>
</feature>
<keyword evidence="4 6" id="KW-1133">Transmembrane helix</keyword>
<evidence type="ECO:0000256" key="4">
    <source>
        <dbReference type="ARBA" id="ARBA00022989"/>
    </source>
</evidence>
<dbReference type="Proteomes" id="UP000321353">
    <property type="component" value="Chromosome"/>
</dbReference>
<feature type="transmembrane region" description="Helical" evidence="6">
    <location>
        <begin position="307"/>
        <end position="326"/>
    </location>
</feature>
<keyword evidence="5 6" id="KW-0472">Membrane</keyword>
<dbReference type="GO" id="GO:0005886">
    <property type="term" value="C:plasma membrane"/>
    <property type="evidence" value="ECO:0007669"/>
    <property type="project" value="UniProtKB-SubCell"/>
</dbReference>
<feature type="transmembrane region" description="Helical" evidence="6">
    <location>
        <begin position="244"/>
        <end position="262"/>
    </location>
</feature>
<evidence type="ECO:0000313" key="8">
    <source>
        <dbReference type="EMBL" id="QEG01983.1"/>
    </source>
</evidence>
<feature type="transmembrane region" description="Helical" evidence="6">
    <location>
        <begin position="126"/>
        <end position="144"/>
    </location>
</feature>
<dbReference type="InterPro" id="IPR037185">
    <property type="entry name" value="EmrE-like"/>
</dbReference>
<dbReference type="InterPro" id="IPR000620">
    <property type="entry name" value="EamA_dom"/>
</dbReference>
<evidence type="ECO:0000256" key="2">
    <source>
        <dbReference type="ARBA" id="ARBA00022475"/>
    </source>
</evidence>
<gene>
    <name evidence="8" type="ORF">Mal15_60660</name>
</gene>
<dbReference type="Pfam" id="PF00892">
    <property type="entry name" value="EamA"/>
    <property type="match status" value="2"/>
</dbReference>
<keyword evidence="3 6" id="KW-0812">Transmembrane</keyword>
<protein>
    <submittedName>
        <fullName evidence="8">EamA-like transporter family protein</fullName>
    </submittedName>
</protein>
<dbReference type="EMBL" id="CP036264">
    <property type="protein sequence ID" value="QEG01983.1"/>
    <property type="molecule type" value="Genomic_DNA"/>
</dbReference>
<dbReference type="PANTHER" id="PTHR42920">
    <property type="entry name" value="OS03G0707200 PROTEIN-RELATED"/>
    <property type="match status" value="1"/>
</dbReference>
<dbReference type="KEGG" id="smam:Mal15_60660"/>
<evidence type="ECO:0000259" key="7">
    <source>
        <dbReference type="Pfam" id="PF00892"/>
    </source>
</evidence>
<keyword evidence="9" id="KW-1185">Reference proteome</keyword>
<keyword evidence="2" id="KW-1003">Cell membrane</keyword>